<dbReference type="Pfam" id="PF06452">
    <property type="entry name" value="CBM9_1"/>
    <property type="match status" value="1"/>
</dbReference>
<evidence type="ECO:0000259" key="3">
    <source>
        <dbReference type="Pfam" id="PF19313"/>
    </source>
</evidence>
<sequence>MAEQPILSSRWRQLRSILALLPALILASAFAPAIAQSDYTPAFHPELKITRMTGEIKIDGFLEDSGWKGAAVADHFHEVEPGDNLRPPVETTVFATYNDDHLYLSAICYDNPAEIRATLSQRDHMGGDNIGFFIDTYHNATWAYTINVNPFGVQADALWSDGYGEDGMFDLVFESAGRITDSGYQVELDIPFSSLRFPNTEEQTWGIQFWRHHYRDTHYSITWAAQDRNESNWVRNWGSLTGINNVSPGKGIEIIPAWTGSMAGALGVDSDGDLKFKDNDPRGELSLSGKYSVSSNIIIDATVNPDFSNVESDAFQIDVNSATALSYPEKRPFFQEGSDLYRTRLSLVYTRSINEPDFAAKVTARAGKTSISFLSAHDLHSPFIVPFEETSSGLIIGGSSFSNILRVQRTLGSGTQVGAMITNRSWEGGGSGTTYSTDATFRFSRRVTLRAQAVGSQTVEPDNSGLTSGLEGYLFDNGKHTAMFDGESFGGYAGSGNLSYNSRNFYISGTYSETGPTFRADNGWMPRNNRRDASLYSSYHIRFDQGLLERISLELNPMRVWNTDGHKKDEAIFATVSMPLRFYQVQPSYQYMISTEEFAGHYFDDIWNHYVGFRASPSELLTFGGSCSYGNQIAYGYRAIGRQTKWGAWVDLNLFDRLYVENWIDHVKSYDTETDDELFNGYIYGSRISLQYDRRLSLRLFSQYNNFSDTWVFDPLITYQLTPFTLFYVGSTYNIQAYDNLDRHGDRFVAENEESFSHRKLDYRQFFMKVQYLFQP</sequence>
<feature type="domain" description="DUF5916" evidence="3">
    <location>
        <begin position="290"/>
        <end position="354"/>
    </location>
</feature>
<feature type="signal peptide" evidence="1">
    <location>
        <begin position="1"/>
        <end position="35"/>
    </location>
</feature>
<feature type="domain" description="Carbohydrate-binding" evidence="2">
    <location>
        <begin position="58"/>
        <end position="229"/>
    </location>
</feature>
<dbReference type="AlphaFoldDB" id="A0A948W4W8"/>
<dbReference type="Gene3D" id="2.60.40.1190">
    <property type="match status" value="1"/>
</dbReference>
<accession>A0A948W4W8</accession>
<dbReference type="CDD" id="cd09618">
    <property type="entry name" value="CBM9_like_2"/>
    <property type="match status" value="1"/>
</dbReference>
<feature type="chain" id="PRO_5036877809" evidence="1">
    <location>
        <begin position="36"/>
        <end position="776"/>
    </location>
</feature>
<dbReference type="GO" id="GO:0004553">
    <property type="term" value="F:hydrolase activity, hydrolyzing O-glycosyl compounds"/>
    <property type="evidence" value="ECO:0007669"/>
    <property type="project" value="InterPro"/>
</dbReference>
<organism evidence="4 5">
    <name type="scientific">Eiseniibacteriota bacterium</name>
    <dbReference type="NCBI Taxonomy" id="2212470"/>
    <lineage>
        <taxon>Bacteria</taxon>
        <taxon>Candidatus Eiseniibacteriota</taxon>
    </lineage>
</organism>
<evidence type="ECO:0000313" key="4">
    <source>
        <dbReference type="EMBL" id="MBU2689784.1"/>
    </source>
</evidence>
<name>A0A948W4W8_UNCEI</name>
<evidence type="ECO:0000259" key="2">
    <source>
        <dbReference type="Pfam" id="PF06452"/>
    </source>
</evidence>
<dbReference type="InterPro" id="IPR010502">
    <property type="entry name" value="Carb-bd_dom_fam9"/>
</dbReference>
<reference evidence="4" key="1">
    <citation type="submission" date="2021-05" db="EMBL/GenBank/DDBJ databases">
        <title>Energy efficiency and biological interactions define the core microbiome of deep oligotrophic groundwater.</title>
        <authorList>
            <person name="Mehrshad M."/>
            <person name="Lopez-Fernandez M."/>
            <person name="Bell E."/>
            <person name="Bernier-Latmani R."/>
            <person name="Bertilsson S."/>
            <person name="Dopson M."/>
        </authorList>
    </citation>
    <scope>NUCLEOTIDE SEQUENCE</scope>
    <source>
        <strain evidence="4">Modern_marine.mb.64</strain>
    </source>
</reference>
<keyword evidence="1" id="KW-0732">Signal</keyword>
<dbReference type="Proteomes" id="UP000777784">
    <property type="component" value="Unassembled WGS sequence"/>
</dbReference>
<dbReference type="SUPFAM" id="SSF49344">
    <property type="entry name" value="CBD9-like"/>
    <property type="match status" value="1"/>
</dbReference>
<dbReference type="GO" id="GO:0030246">
    <property type="term" value="F:carbohydrate binding"/>
    <property type="evidence" value="ECO:0007669"/>
    <property type="project" value="InterPro"/>
</dbReference>
<dbReference type="Pfam" id="PF19313">
    <property type="entry name" value="DUF5916"/>
    <property type="match status" value="1"/>
</dbReference>
<proteinExistence type="predicted"/>
<evidence type="ECO:0000313" key="5">
    <source>
        <dbReference type="Proteomes" id="UP000777784"/>
    </source>
</evidence>
<evidence type="ECO:0000256" key="1">
    <source>
        <dbReference type="SAM" id="SignalP"/>
    </source>
</evidence>
<protein>
    <submittedName>
        <fullName evidence="4">Carbohydrate binding family 9 domain-containing protein</fullName>
    </submittedName>
</protein>
<comment type="caution">
    <text evidence="4">The sequence shown here is derived from an EMBL/GenBank/DDBJ whole genome shotgun (WGS) entry which is preliminary data.</text>
</comment>
<dbReference type="InterPro" id="IPR045670">
    <property type="entry name" value="DUF5916"/>
</dbReference>
<dbReference type="EMBL" id="JAHJDP010000018">
    <property type="protein sequence ID" value="MBU2689784.1"/>
    <property type="molecule type" value="Genomic_DNA"/>
</dbReference>
<dbReference type="GO" id="GO:0016052">
    <property type="term" value="P:carbohydrate catabolic process"/>
    <property type="evidence" value="ECO:0007669"/>
    <property type="project" value="InterPro"/>
</dbReference>
<gene>
    <name evidence="4" type="ORF">KJ970_02575</name>
</gene>